<dbReference type="Gene3D" id="2.40.40.10">
    <property type="entry name" value="RlpA-like domain"/>
    <property type="match status" value="1"/>
</dbReference>
<evidence type="ECO:0000256" key="1">
    <source>
        <dbReference type="SAM" id="SignalP"/>
    </source>
</evidence>
<dbReference type="STRING" id="1184267.A11Q_590"/>
<dbReference type="InterPro" id="IPR009009">
    <property type="entry name" value="RlpA-like_DPBB"/>
</dbReference>
<evidence type="ECO:0000259" key="2">
    <source>
        <dbReference type="Pfam" id="PF03330"/>
    </source>
</evidence>
<dbReference type="AlphaFoldDB" id="M4V8M6"/>
<dbReference type="OrthoDB" id="9779128at2"/>
<evidence type="ECO:0000313" key="3">
    <source>
        <dbReference type="EMBL" id="AGH94810.1"/>
    </source>
</evidence>
<organism evidence="3 4">
    <name type="scientific">Pseudobdellovibrio exovorus JSS</name>
    <dbReference type="NCBI Taxonomy" id="1184267"/>
    <lineage>
        <taxon>Bacteria</taxon>
        <taxon>Pseudomonadati</taxon>
        <taxon>Bdellovibrionota</taxon>
        <taxon>Bdellovibrionia</taxon>
        <taxon>Bdellovibrionales</taxon>
        <taxon>Pseudobdellovibrionaceae</taxon>
        <taxon>Pseudobdellovibrio</taxon>
    </lineage>
</organism>
<gene>
    <name evidence="3" type="ORF">A11Q_590</name>
</gene>
<dbReference type="PANTHER" id="PTHR34183">
    <property type="entry name" value="ENDOLYTIC PEPTIDOGLYCAN TRANSGLYCOSYLASE RLPA"/>
    <property type="match status" value="1"/>
</dbReference>
<dbReference type="EMBL" id="CP003537">
    <property type="protein sequence ID" value="AGH94810.1"/>
    <property type="molecule type" value="Genomic_DNA"/>
</dbReference>
<dbReference type="eggNOG" id="COG0797">
    <property type="taxonomic scope" value="Bacteria"/>
</dbReference>
<dbReference type="CDD" id="cd22268">
    <property type="entry name" value="DPBB_RlpA-like"/>
    <property type="match status" value="1"/>
</dbReference>
<dbReference type="PATRIC" id="fig|1184267.3.peg.600"/>
<feature type="domain" description="RlpA-like protein double-psi beta-barrel" evidence="2">
    <location>
        <begin position="87"/>
        <end position="190"/>
    </location>
</feature>
<dbReference type="GO" id="GO:0009279">
    <property type="term" value="C:cell outer membrane"/>
    <property type="evidence" value="ECO:0007669"/>
    <property type="project" value="TreeGrafter"/>
</dbReference>
<proteinExistence type="predicted"/>
<accession>M4V8M6</accession>
<dbReference type="KEGG" id="bex:A11Q_590"/>
<keyword evidence="4" id="KW-1185">Reference proteome</keyword>
<feature type="signal peptide" evidence="1">
    <location>
        <begin position="1"/>
        <end position="21"/>
    </location>
</feature>
<keyword evidence="1" id="KW-0732">Signal</keyword>
<dbReference type="PANTHER" id="PTHR34183:SF1">
    <property type="entry name" value="ENDOLYTIC PEPTIDOGLYCAN TRANSGLYCOSYLASE RLPA"/>
    <property type="match status" value="1"/>
</dbReference>
<dbReference type="RefSeq" id="WP_015469300.1">
    <property type="nucleotide sequence ID" value="NC_020813.1"/>
</dbReference>
<dbReference type="Pfam" id="PF03330">
    <property type="entry name" value="DPBB_1"/>
    <property type="match status" value="1"/>
</dbReference>
<feature type="chain" id="PRO_5004059970" description="RlpA-like protein double-psi beta-barrel domain-containing protein" evidence="1">
    <location>
        <begin position="22"/>
        <end position="207"/>
    </location>
</feature>
<sequence length="207" mass="22714">MNKQQLGLTLLLSLITISSFAYEVDDSYDYSDDNAVEYGVSFDSGEDEDDNMLSPALYVQDNNSDETFFVSGSGHRCPNNNFSRTMRGEASFYGGPTNRMFEGRRTACGNVFRSVELTAALPQRMLTQSGSGNSVRCGSWARVTNQSNGRAVWVRLTDTGSFGRLGRIIDVSHGAATQLGFVSRGHTNVNVEVCPHSNDRLARNSEI</sequence>
<reference evidence="3 4" key="1">
    <citation type="journal article" date="2013" name="ISME J.">
        <title>By their genes ye shall know them: genomic signatures of predatory bacteria.</title>
        <authorList>
            <person name="Pasternak Z."/>
            <person name="Pietrokovski S."/>
            <person name="Rotem O."/>
            <person name="Gophna U."/>
            <person name="Lurie-Weinberger M.N."/>
            <person name="Jurkevitch E."/>
        </authorList>
    </citation>
    <scope>NUCLEOTIDE SEQUENCE [LARGE SCALE GENOMIC DNA]</scope>
    <source>
        <strain evidence="3 4">JSS</strain>
    </source>
</reference>
<evidence type="ECO:0000313" key="4">
    <source>
        <dbReference type="Proteomes" id="UP000012040"/>
    </source>
</evidence>
<name>M4V8M6_9BACT</name>
<dbReference type="InterPro" id="IPR036908">
    <property type="entry name" value="RlpA-like_sf"/>
</dbReference>
<protein>
    <recommendedName>
        <fullName evidence="2">RlpA-like protein double-psi beta-barrel domain-containing protein</fullName>
    </recommendedName>
</protein>
<dbReference type="Proteomes" id="UP000012040">
    <property type="component" value="Chromosome"/>
</dbReference>
<dbReference type="SUPFAM" id="SSF50685">
    <property type="entry name" value="Barwin-like endoglucanases"/>
    <property type="match status" value="1"/>
</dbReference>
<dbReference type="HOGENOM" id="CLU_1324303_0_0_7"/>